<reference evidence="3 4" key="1">
    <citation type="submission" date="2017-05" db="EMBL/GenBank/DDBJ databases">
        <authorList>
            <person name="Varghese N."/>
            <person name="Submissions S."/>
        </authorList>
    </citation>
    <scope>NUCLEOTIDE SEQUENCE [LARGE SCALE GENOMIC DNA]</scope>
    <source>
        <strain evidence="3 4">DSM 29506</strain>
    </source>
</reference>
<dbReference type="Pfam" id="PF02954">
    <property type="entry name" value="HTH_8"/>
    <property type="match status" value="1"/>
</dbReference>
<dbReference type="EMBL" id="FXTO01000006">
    <property type="protein sequence ID" value="SMO58799.1"/>
    <property type="molecule type" value="Genomic_DNA"/>
</dbReference>
<gene>
    <name evidence="3" type="ORF">SAMN06265173_106164</name>
</gene>
<dbReference type="RefSeq" id="WP_142492784.1">
    <property type="nucleotide sequence ID" value="NZ_FXTO01000006.1"/>
</dbReference>
<dbReference type="Gene3D" id="3.30.450.40">
    <property type="match status" value="1"/>
</dbReference>
<dbReference type="SUPFAM" id="SSF46689">
    <property type="entry name" value="Homeodomain-like"/>
    <property type="match status" value="1"/>
</dbReference>
<evidence type="ECO:0000313" key="3">
    <source>
        <dbReference type="EMBL" id="SMO58799.1"/>
    </source>
</evidence>
<name>A0A521CH80_9RHOB</name>
<sequence length="315" mass="33805">MWLHHADKILEGALSPRAAATSRLAASWRRSAVTYGLDPRNSRAPERIAMPEIAQRRDAMGAFLALATPQLDQLFRMVGATGCCVLLTDAEGVVLEERCSDADRGVFESWGLWPGAVWSEQTEGTNGIGTCLAEKRQVIIHRDDHFHSRNTAMSCMDAPIYGAEGEIVAALDVSSCRADQTEGFTRLIAGAVAQTARQIETAHFRAAFPGARFVDVGEDRPSEALLLAVDGDDLVIGATRAARRKLGLEAANLSDPLPAADLLGMAQDDSGLEQAERAALRRALARSGGNASAAARELGIGRATLYRRMKRVGLN</sequence>
<dbReference type="InterPro" id="IPR029016">
    <property type="entry name" value="GAF-like_dom_sf"/>
</dbReference>
<dbReference type="AlphaFoldDB" id="A0A521CH80"/>
<organism evidence="3 4">
    <name type="scientific">Thalassovita litoralis</name>
    <dbReference type="NCBI Taxonomy" id="1010611"/>
    <lineage>
        <taxon>Bacteria</taxon>
        <taxon>Pseudomonadati</taxon>
        <taxon>Pseudomonadota</taxon>
        <taxon>Alphaproteobacteria</taxon>
        <taxon>Rhodobacterales</taxon>
        <taxon>Roseobacteraceae</taxon>
        <taxon>Thalassovita</taxon>
    </lineage>
</organism>
<dbReference type="Gene3D" id="1.10.10.60">
    <property type="entry name" value="Homeodomain-like"/>
    <property type="match status" value="1"/>
</dbReference>
<accession>A0A521CH80</accession>
<protein>
    <submittedName>
        <fullName evidence="3">GAF domain-containing protein</fullName>
    </submittedName>
</protein>
<proteinExistence type="predicted"/>
<dbReference type="PRINTS" id="PR01590">
    <property type="entry name" value="HTHFIS"/>
</dbReference>
<keyword evidence="4" id="KW-1185">Reference proteome</keyword>
<feature type="domain" description="GAF" evidence="1">
    <location>
        <begin position="69"/>
        <end position="202"/>
    </location>
</feature>
<dbReference type="Proteomes" id="UP000316030">
    <property type="component" value="Unassembled WGS sequence"/>
</dbReference>
<dbReference type="Pfam" id="PF01590">
    <property type="entry name" value="GAF"/>
    <property type="match status" value="1"/>
</dbReference>
<dbReference type="SUPFAM" id="SSF55781">
    <property type="entry name" value="GAF domain-like"/>
    <property type="match status" value="1"/>
</dbReference>
<dbReference type="OrthoDB" id="9805953at2"/>
<evidence type="ECO:0000313" key="4">
    <source>
        <dbReference type="Proteomes" id="UP000316030"/>
    </source>
</evidence>
<dbReference type="InterPro" id="IPR009057">
    <property type="entry name" value="Homeodomain-like_sf"/>
</dbReference>
<dbReference type="InterPro" id="IPR002197">
    <property type="entry name" value="HTH_Fis"/>
</dbReference>
<feature type="domain" description="DNA binding HTH" evidence="2">
    <location>
        <begin position="272"/>
        <end position="311"/>
    </location>
</feature>
<dbReference type="GO" id="GO:0043565">
    <property type="term" value="F:sequence-specific DNA binding"/>
    <property type="evidence" value="ECO:0007669"/>
    <property type="project" value="InterPro"/>
</dbReference>
<evidence type="ECO:0000259" key="2">
    <source>
        <dbReference type="Pfam" id="PF02954"/>
    </source>
</evidence>
<evidence type="ECO:0000259" key="1">
    <source>
        <dbReference type="Pfam" id="PF01590"/>
    </source>
</evidence>
<dbReference type="InterPro" id="IPR003018">
    <property type="entry name" value="GAF"/>
</dbReference>